<organism evidence="1 2">
    <name type="scientific">Panagrolaimus sp. ES5</name>
    <dbReference type="NCBI Taxonomy" id="591445"/>
    <lineage>
        <taxon>Eukaryota</taxon>
        <taxon>Metazoa</taxon>
        <taxon>Ecdysozoa</taxon>
        <taxon>Nematoda</taxon>
        <taxon>Chromadorea</taxon>
        <taxon>Rhabditida</taxon>
        <taxon>Tylenchina</taxon>
        <taxon>Panagrolaimomorpha</taxon>
        <taxon>Panagrolaimoidea</taxon>
        <taxon>Panagrolaimidae</taxon>
        <taxon>Panagrolaimus</taxon>
    </lineage>
</organism>
<evidence type="ECO:0000313" key="2">
    <source>
        <dbReference type="WBParaSite" id="ES5_v2.g21682.t1"/>
    </source>
</evidence>
<sequence length="752" mass="83814">MASKFHDRFKKKLKLIFGSVNRRQEVFRTVDSCIFVCGNNTHHYESSRTRVLHEWLFERKLSASTLLLTQAEIFILCSSNEDYMYLYKNNVGSYAFEGSIPPIKIFSHNGGRQNAINLFQSALKKAGSKVGYFGKDKRYVEITESLMQEVIADVCYEKLIDVSLFFAEMCAITLPEDVAKVQKSCLATINSWKLIKSELLNIIENKLTVYQVPFANEAALKMIDPQNQQGFIEDVEICYTPIVQSGGKYVLKYGTISPDSPIDYGCIVGTVGCRYRSYCSNVGRTMLLEPSDELVNQYETAMALEEAIFETLKPGVMLKDVYKAGLNFLEGKDPFLIQKLSGEPFGFATGLEFCDEELVISSSCSAVVQENMTFIINVGFVNLFNNAALFVSDTVLVVKDGPAQNLTVDAMNDVKSFIIRLNREPQIKKKDAVKDGVDNGGKSDTSVPVMGDANAVVEAFRVVIVGKDHQKVNLFAETFTDSLFNHEMLESVKSQLNITASIPSKLEYVPEDTNDLRGYTSFNAAVSLISAEYEMSEAFEVLRKKDIATLTAQLKLVETTLSISEHEVFTKLIEHLEGGSLANGFSKFKQMDPILWNGLITSKPIATVLLKDASCILVSGSRKIAEHIWNGGNNTLFQQSLLNSFGYIVFFQASKASNNLKLSVAKNHLQIRDIAFSKKFIWKSLKGTFTAAILNNDLKLKDLTYQLKHGDVVMSKKTVNLFLVPKKEKKQDAGGLERDDDEATPGSFANAN</sequence>
<reference evidence="2" key="1">
    <citation type="submission" date="2022-11" db="UniProtKB">
        <authorList>
            <consortium name="WormBaseParasite"/>
        </authorList>
    </citation>
    <scope>IDENTIFICATION</scope>
</reference>
<protein>
    <submittedName>
        <fullName evidence="2">FACT complex subunit</fullName>
    </submittedName>
</protein>
<dbReference type="Proteomes" id="UP000887579">
    <property type="component" value="Unplaced"/>
</dbReference>
<dbReference type="WBParaSite" id="ES5_v2.g21682.t1">
    <property type="protein sequence ID" value="ES5_v2.g21682.t1"/>
    <property type="gene ID" value="ES5_v2.g21682"/>
</dbReference>
<proteinExistence type="predicted"/>
<accession>A0AC34FWI1</accession>
<name>A0AC34FWI1_9BILA</name>
<evidence type="ECO:0000313" key="1">
    <source>
        <dbReference type="Proteomes" id="UP000887579"/>
    </source>
</evidence>